<dbReference type="AlphaFoldDB" id="A0A6G0U895"/>
<reference evidence="1 2" key="1">
    <citation type="submission" date="2019-08" db="EMBL/GenBank/DDBJ databases">
        <title>The genome of the soybean aphid Biotype 1, its phylome, world population structure and adaptation to the North American continent.</title>
        <authorList>
            <person name="Giordano R."/>
            <person name="Donthu R.K."/>
            <person name="Hernandez A.G."/>
            <person name="Wright C.L."/>
            <person name="Zimin A.V."/>
        </authorList>
    </citation>
    <scope>NUCLEOTIDE SEQUENCE [LARGE SCALE GENOMIC DNA]</scope>
    <source>
        <tissue evidence="1">Whole aphids</tissue>
    </source>
</reference>
<sequence>CSRKSSTLIVLKTSHLGHTKCRPFEDIPPSLSFVLKISFIIFCLLGVPRHLLTIVNDVDSIGIPLQLGGTSLVSILSKATLSSLFSNLHIGHLNILDILWTFKICDVISFSILKKNVQKIEMTNTCYLIPALLPTSKYVFIASNELAERFIILSDISSDFPIESTGLTISLVSFFMCIQILDRTFVLYVHNEQLIGSENICDLGMLSIVLGEKYRFFIFSLIIEELTEERFLFKLVLLCLFCRGIKELTKLYFVLFGCFSILLSHEISLQFTLFFCFLWSSLCSSLFQSVKLGCTVTKTKFFHMMYDSALRWYNIQIA</sequence>
<protein>
    <submittedName>
        <fullName evidence="1">Uncharacterized protein</fullName>
    </submittedName>
</protein>
<dbReference type="EMBL" id="VYZN01000001">
    <property type="protein sequence ID" value="KAE9544829.1"/>
    <property type="molecule type" value="Genomic_DNA"/>
</dbReference>
<proteinExistence type="predicted"/>
<keyword evidence="2" id="KW-1185">Reference proteome</keyword>
<evidence type="ECO:0000313" key="1">
    <source>
        <dbReference type="EMBL" id="KAE9544829.1"/>
    </source>
</evidence>
<accession>A0A6G0U895</accession>
<feature type="non-terminal residue" evidence="1">
    <location>
        <position position="1"/>
    </location>
</feature>
<name>A0A6G0U895_APHGL</name>
<dbReference type="Proteomes" id="UP000475862">
    <property type="component" value="Unassembled WGS sequence"/>
</dbReference>
<comment type="caution">
    <text evidence="1">The sequence shown here is derived from an EMBL/GenBank/DDBJ whole genome shotgun (WGS) entry which is preliminary data.</text>
</comment>
<gene>
    <name evidence="1" type="ORF">AGLY_000371</name>
</gene>
<organism evidence="1 2">
    <name type="scientific">Aphis glycines</name>
    <name type="common">Soybean aphid</name>
    <dbReference type="NCBI Taxonomy" id="307491"/>
    <lineage>
        <taxon>Eukaryota</taxon>
        <taxon>Metazoa</taxon>
        <taxon>Ecdysozoa</taxon>
        <taxon>Arthropoda</taxon>
        <taxon>Hexapoda</taxon>
        <taxon>Insecta</taxon>
        <taxon>Pterygota</taxon>
        <taxon>Neoptera</taxon>
        <taxon>Paraneoptera</taxon>
        <taxon>Hemiptera</taxon>
        <taxon>Sternorrhyncha</taxon>
        <taxon>Aphidomorpha</taxon>
        <taxon>Aphidoidea</taxon>
        <taxon>Aphididae</taxon>
        <taxon>Aphidini</taxon>
        <taxon>Aphis</taxon>
        <taxon>Aphis</taxon>
    </lineage>
</organism>
<evidence type="ECO:0000313" key="2">
    <source>
        <dbReference type="Proteomes" id="UP000475862"/>
    </source>
</evidence>